<accession>A0ABW4T6D7</accession>
<evidence type="ECO:0000313" key="3">
    <source>
        <dbReference type="Proteomes" id="UP001597368"/>
    </source>
</evidence>
<evidence type="ECO:0000256" key="1">
    <source>
        <dbReference type="SAM" id="SignalP"/>
    </source>
</evidence>
<organism evidence="2 3">
    <name type="scientific">Nonomuraea mangrovi</name>
    <dbReference type="NCBI Taxonomy" id="2316207"/>
    <lineage>
        <taxon>Bacteria</taxon>
        <taxon>Bacillati</taxon>
        <taxon>Actinomycetota</taxon>
        <taxon>Actinomycetes</taxon>
        <taxon>Streptosporangiales</taxon>
        <taxon>Streptosporangiaceae</taxon>
        <taxon>Nonomuraea</taxon>
    </lineage>
</organism>
<dbReference type="Pfam" id="PF12028">
    <property type="entry name" value="DUF3515"/>
    <property type="match status" value="1"/>
</dbReference>
<reference evidence="3" key="1">
    <citation type="journal article" date="2019" name="Int. J. Syst. Evol. Microbiol.">
        <title>The Global Catalogue of Microorganisms (GCM) 10K type strain sequencing project: providing services to taxonomists for standard genome sequencing and annotation.</title>
        <authorList>
            <consortium name="The Broad Institute Genomics Platform"/>
            <consortium name="The Broad Institute Genome Sequencing Center for Infectious Disease"/>
            <person name="Wu L."/>
            <person name="Ma J."/>
        </authorList>
    </citation>
    <scope>NUCLEOTIDE SEQUENCE [LARGE SCALE GENOMIC DNA]</scope>
    <source>
        <strain evidence="3">ICMP 6774ER</strain>
    </source>
</reference>
<sequence length="140" mass="14361">MKRGVAILALFLLAGCGGAVQVEPPVPEGEAVAACTKLSGLLPQKVDGAGRMASTPESPYVAVWGSAEIALRCGVPRPARMAATDQLAELDGVGWFADPSAPTLFTAVTDTAYVEVTIAKTHEATSVLIDLAEPIKKATG</sequence>
<gene>
    <name evidence="2" type="ORF">ACFSKW_31235</name>
</gene>
<feature type="chain" id="PRO_5045064607" evidence="1">
    <location>
        <begin position="22"/>
        <end position="140"/>
    </location>
</feature>
<keyword evidence="3" id="KW-1185">Reference proteome</keyword>
<evidence type="ECO:0000313" key="2">
    <source>
        <dbReference type="EMBL" id="MFD1935954.1"/>
    </source>
</evidence>
<dbReference type="RefSeq" id="WP_379576058.1">
    <property type="nucleotide sequence ID" value="NZ_JBHUFV010000047.1"/>
</dbReference>
<dbReference type="InterPro" id="IPR021903">
    <property type="entry name" value="DUF3515"/>
</dbReference>
<comment type="caution">
    <text evidence="2">The sequence shown here is derived from an EMBL/GenBank/DDBJ whole genome shotgun (WGS) entry which is preliminary data.</text>
</comment>
<name>A0ABW4T6D7_9ACTN</name>
<keyword evidence="1" id="KW-0732">Signal</keyword>
<feature type="signal peptide" evidence="1">
    <location>
        <begin position="1"/>
        <end position="21"/>
    </location>
</feature>
<dbReference type="Proteomes" id="UP001597368">
    <property type="component" value="Unassembled WGS sequence"/>
</dbReference>
<dbReference type="EMBL" id="JBHUFV010000047">
    <property type="protein sequence ID" value="MFD1935954.1"/>
    <property type="molecule type" value="Genomic_DNA"/>
</dbReference>
<dbReference type="PROSITE" id="PS51257">
    <property type="entry name" value="PROKAR_LIPOPROTEIN"/>
    <property type="match status" value="1"/>
</dbReference>
<proteinExistence type="predicted"/>
<protein>
    <submittedName>
        <fullName evidence="2">DUF3515 family protein</fullName>
    </submittedName>
</protein>